<feature type="coiled-coil region" evidence="1">
    <location>
        <begin position="186"/>
        <end position="242"/>
    </location>
</feature>
<comment type="caution">
    <text evidence="3">The sequence shown here is derived from an EMBL/GenBank/DDBJ whole genome shotgun (WGS) entry which is preliminary data.</text>
</comment>
<feature type="transmembrane region" description="Helical" evidence="2">
    <location>
        <begin position="108"/>
        <end position="131"/>
    </location>
</feature>
<dbReference type="PANTHER" id="PTHR41386">
    <property type="entry name" value="INTEGRAL MEMBRANE PROTEIN-RELATED"/>
    <property type="match status" value="1"/>
</dbReference>
<evidence type="ECO:0000313" key="3">
    <source>
        <dbReference type="EMBL" id="KRM52091.1"/>
    </source>
</evidence>
<dbReference type="EMBL" id="AYYZ01000029">
    <property type="protein sequence ID" value="KRM52091.1"/>
    <property type="molecule type" value="Genomic_DNA"/>
</dbReference>
<feature type="transmembrane region" description="Helical" evidence="2">
    <location>
        <begin position="143"/>
        <end position="166"/>
    </location>
</feature>
<keyword evidence="2" id="KW-0812">Transmembrane</keyword>
<dbReference type="STRING" id="1423820.FC64_GL001289"/>
<gene>
    <name evidence="3" type="ORF">FC64_GL001289</name>
</gene>
<organism evidence="3 4">
    <name type="scientific">Ligilactobacillus araffinosus DSM 20653</name>
    <dbReference type="NCBI Taxonomy" id="1423820"/>
    <lineage>
        <taxon>Bacteria</taxon>
        <taxon>Bacillati</taxon>
        <taxon>Bacillota</taxon>
        <taxon>Bacilli</taxon>
        <taxon>Lactobacillales</taxon>
        <taxon>Lactobacillaceae</taxon>
        <taxon>Ligilactobacillus</taxon>
    </lineage>
</organism>
<evidence type="ECO:0000256" key="1">
    <source>
        <dbReference type="SAM" id="Coils"/>
    </source>
</evidence>
<keyword evidence="1" id="KW-0175">Coiled coil</keyword>
<keyword evidence="4" id="KW-1185">Reference proteome</keyword>
<dbReference type="Proteomes" id="UP000051291">
    <property type="component" value="Unassembled WGS sequence"/>
</dbReference>
<keyword evidence="2" id="KW-0472">Membrane</keyword>
<evidence type="ECO:0000313" key="4">
    <source>
        <dbReference type="Proteomes" id="UP000051291"/>
    </source>
</evidence>
<reference evidence="3 4" key="1">
    <citation type="journal article" date="2015" name="Genome Announc.">
        <title>Expanding the biotechnology potential of lactobacilli through comparative genomics of 213 strains and associated genera.</title>
        <authorList>
            <person name="Sun Z."/>
            <person name="Harris H.M."/>
            <person name="McCann A."/>
            <person name="Guo C."/>
            <person name="Argimon S."/>
            <person name="Zhang W."/>
            <person name="Yang X."/>
            <person name="Jeffery I.B."/>
            <person name="Cooney J.C."/>
            <person name="Kagawa T.F."/>
            <person name="Liu W."/>
            <person name="Song Y."/>
            <person name="Salvetti E."/>
            <person name="Wrobel A."/>
            <person name="Rasinkangas P."/>
            <person name="Parkhill J."/>
            <person name="Rea M.C."/>
            <person name="O'Sullivan O."/>
            <person name="Ritari J."/>
            <person name="Douillard F.P."/>
            <person name="Paul Ross R."/>
            <person name="Yang R."/>
            <person name="Briner A.E."/>
            <person name="Felis G.E."/>
            <person name="de Vos W.M."/>
            <person name="Barrangou R."/>
            <person name="Klaenhammer T.R."/>
            <person name="Caufield P.W."/>
            <person name="Cui Y."/>
            <person name="Zhang H."/>
            <person name="O'Toole P.W."/>
        </authorList>
    </citation>
    <scope>NUCLEOTIDE SEQUENCE [LARGE SCALE GENOMIC DNA]</scope>
    <source>
        <strain evidence="3 4">DSM 20653</strain>
    </source>
</reference>
<dbReference type="InterPro" id="IPR010406">
    <property type="entry name" value="DUF1003"/>
</dbReference>
<evidence type="ECO:0008006" key="5">
    <source>
        <dbReference type="Google" id="ProtNLM"/>
    </source>
</evidence>
<evidence type="ECO:0000256" key="2">
    <source>
        <dbReference type="SAM" id="Phobius"/>
    </source>
</evidence>
<protein>
    <recommendedName>
        <fullName evidence="5">Cyclic nucleotide-binding protein</fullName>
    </recommendedName>
</protein>
<name>A0A0R1ZJH9_9LACO</name>
<keyword evidence="2" id="KW-1133">Transmembrane helix</keyword>
<proteinExistence type="predicted"/>
<dbReference type="Pfam" id="PF06210">
    <property type="entry name" value="DUF1003"/>
    <property type="match status" value="1"/>
</dbReference>
<dbReference type="AlphaFoldDB" id="A0A0R1ZJH9"/>
<dbReference type="PANTHER" id="PTHR41386:SF1">
    <property type="entry name" value="MEMBRANE PROTEIN"/>
    <property type="match status" value="1"/>
</dbReference>
<dbReference type="RefSeq" id="WP_057907099.1">
    <property type="nucleotide sequence ID" value="NZ_AYYZ01000029.1"/>
</dbReference>
<accession>A0A0R1ZJH9</accession>
<sequence length="253" mass="29575">MAAKMNATCIICGKHYSVMEGFYLRSLGRDLTQQIKEKYANVKPSSFICLNDLQHIRLSNLEKMINEDLDSNRKINDALEKNLNSNHYVVKNTNNMKLTRGQKIADALAKYAGSWGFIIAFCIFLFVWMSANTLHIFGIHFDPYPFILLNLFLSCLAALQAPVIMMSQNRQAERDRFDAENDYKTNQKTEMELRNLHKKVDQLNEVQWPHLLDIQKTEIEVLTEIESELQQMKIKQNELIKARQHQTRHRSRQ</sequence>
<dbReference type="PATRIC" id="fig|1423820.4.peg.1315"/>